<evidence type="ECO:0000259" key="2">
    <source>
        <dbReference type="Pfam" id="PF03732"/>
    </source>
</evidence>
<feature type="region of interest" description="Disordered" evidence="1">
    <location>
        <begin position="59"/>
        <end position="159"/>
    </location>
</feature>
<dbReference type="InterPro" id="IPR021109">
    <property type="entry name" value="Peptidase_aspartic_dom_sf"/>
</dbReference>
<dbReference type="EMBL" id="JBFOLK010000001">
    <property type="protein sequence ID" value="KAL2540947.1"/>
    <property type="molecule type" value="Genomic_DNA"/>
</dbReference>
<dbReference type="CDD" id="cd00303">
    <property type="entry name" value="retropepsin_like"/>
    <property type="match status" value="1"/>
</dbReference>
<feature type="compositionally biased region" description="Basic and acidic residues" evidence="1">
    <location>
        <begin position="703"/>
        <end position="718"/>
    </location>
</feature>
<comment type="caution">
    <text evidence="3">The sequence shown here is derived from an EMBL/GenBank/DDBJ whole genome shotgun (WGS) entry which is preliminary data.</text>
</comment>
<dbReference type="Pfam" id="PF03732">
    <property type="entry name" value="Retrotrans_gag"/>
    <property type="match status" value="1"/>
</dbReference>
<feature type="region of interest" description="Disordered" evidence="1">
    <location>
        <begin position="689"/>
        <end position="718"/>
    </location>
</feature>
<dbReference type="Proteomes" id="UP001604336">
    <property type="component" value="Unassembled WGS sequence"/>
</dbReference>
<dbReference type="PANTHER" id="PTHR33240:SF15">
    <property type="entry name" value="GAG-PRO-LIKE PROTEIN"/>
    <property type="match status" value="1"/>
</dbReference>
<evidence type="ECO:0000313" key="3">
    <source>
        <dbReference type="EMBL" id="KAL2540947.1"/>
    </source>
</evidence>
<accession>A0ABD1VUE9</accession>
<dbReference type="Gene3D" id="2.40.70.10">
    <property type="entry name" value="Acid Proteases"/>
    <property type="match status" value="1"/>
</dbReference>
<organism evidence="3 4">
    <name type="scientific">Abeliophyllum distichum</name>
    <dbReference type="NCBI Taxonomy" id="126358"/>
    <lineage>
        <taxon>Eukaryota</taxon>
        <taxon>Viridiplantae</taxon>
        <taxon>Streptophyta</taxon>
        <taxon>Embryophyta</taxon>
        <taxon>Tracheophyta</taxon>
        <taxon>Spermatophyta</taxon>
        <taxon>Magnoliopsida</taxon>
        <taxon>eudicotyledons</taxon>
        <taxon>Gunneridae</taxon>
        <taxon>Pentapetalae</taxon>
        <taxon>asterids</taxon>
        <taxon>lamiids</taxon>
        <taxon>Lamiales</taxon>
        <taxon>Oleaceae</taxon>
        <taxon>Forsythieae</taxon>
        <taxon>Abeliophyllum</taxon>
    </lineage>
</organism>
<name>A0ABD1VUE9_9LAMI</name>
<evidence type="ECO:0000256" key="1">
    <source>
        <dbReference type="SAM" id="MobiDB-lite"/>
    </source>
</evidence>
<dbReference type="PANTHER" id="PTHR33240">
    <property type="entry name" value="OS08G0508500 PROTEIN"/>
    <property type="match status" value="1"/>
</dbReference>
<keyword evidence="4" id="KW-1185">Reference proteome</keyword>
<gene>
    <name evidence="3" type="ORF">Adt_01925</name>
</gene>
<feature type="compositionally biased region" description="Low complexity" evidence="1">
    <location>
        <begin position="97"/>
        <end position="115"/>
    </location>
</feature>
<evidence type="ECO:0000313" key="4">
    <source>
        <dbReference type="Proteomes" id="UP001604336"/>
    </source>
</evidence>
<feature type="region of interest" description="Disordered" evidence="1">
    <location>
        <begin position="362"/>
        <end position="425"/>
    </location>
</feature>
<feature type="region of interest" description="Disordered" evidence="1">
    <location>
        <begin position="1"/>
        <end position="47"/>
    </location>
</feature>
<feature type="compositionally biased region" description="Basic and acidic residues" evidence="1">
    <location>
        <begin position="69"/>
        <end position="96"/>
    </location>
</feature>
<feature type="domain" description="Retrotransposon gag" evidence="2">
    <location>
        <begin position="241"/>
        <end position="331"/>
    </location>
</feature>
<sequence length="718" mass="80687">MSRSHDSRARSHGRTGSQHVNLPQVFRRRQQGETSARTQAPEGDAVLQKLEYLTRAIERLERNQATTKRVSDSEAESPAHDESKNRRVKRRLDFDAKSPSGSKGGKSIRSSPSRKASTQRSVSVFDRLGHSSQIPQEREAQRKKKAPSVEASSVQDTPDELELMKQRLAELEAKQKNTSEEVTADRRSPFTENILAKPLPEKLKMPQLTSYEDGNDPVGHLDRYTSWMELQGASDAIMCRAFPLTFGNRAMRWFKKLPPRSIRSWNDLSGQFVSTFMGARTRSTPNERLISIKQGRTETLRSYMDRFSKRIVEVDKISDDAALMAVLSGLRTRTRFWWSVHEDGPTTYQDFLARAEKYIGTKEATSDQENDRPDRKDGTKGKEKDLKTEKKESPKKTLDFQHPGRPRPTTPRYHRSAGHDTDDCRDLKGEIESLIRRGHLKEFLARPSGGTEPSQPQGRAELPPPPPPQPGRGEIHMIVGGSQYLEGSRRQRRKFSREAHNSYQVLAGTTANPDAEKFSFSEEDASHVLQPHSDAFVITMPISGVNIHRTLVDDGSSVNILYLRTFNQMDLDTRHVKPFPKSLQGFTGDCVNPRGQIVLVVELGLPPCHRRIITDFVIVDLPSNYNAILGRPILHELKAAASIYHYTIKFPTPHGVGVVRGSQLVARSCNINFARARVNTLRTGTKLAAGSSADELDESTVEDLGHLDPRSAEGERKA</sequence>
<reference evidence="4" key="1">
    <citation type="submission" date="2024-07" db="EMBL/GenBank/DDBJ databases">
        <title>Two chromosome-level genome assemblies of Korean endemic species Abeliophyllum distichum and Forsythia ovata (Oleaceae).</title>
        <authorList>
            <person name="Jang H."/>
        </authorList>
    </citation>
    <scope>NUCLEOTIDE SEQUENCE [LARGE SCALE GENOMIC DNA]</scope>
</reference>
<feature type="compositionally biased region" description="Basic and acidic residues" evidence="1">
    <location>
        <begin position="369"/>
        <end position="399"/>
    </location>
</feature>
<dbReference type="InterPro" id="IPR005162">
    <property type="entry name" value="Retrotrans_gag_dom"/>
</dbReference>
<proteinExistence type="predicted"/>
<dbReference type="AlphaFoldDB" id="A0ABD1VUE9"/>
<protein>
    <recommendedName>
        <fullName evidence="2">Retrotransposon gag domain-containing protein</fullName>
    </recommendedName>
</protein>
<feature type="region of interest" description="Disordered" evidence="1">
    <location>
        <begin position="438"/>
        <end position="475"/>
    </location>
</feature>